<organism evidence="2">
    <name type="scientific">Ignisphaera aggregans</name>
    <dbReference type="NCBI Taxonomy" id="334771"/>
    <lineage>
        <taxon>Archaea</taxon>
        <taxon>Thermoproteota</taxon>
        <taxon>Thermoprotei</taxon>
        <taxon>Desulfurococcales</taxon>
        <taxon>Desulfurococcaceae</taxon>
        <taxon>Ignisphaera</taxon>
    </lineage>
</organism>
<name>A0A7C4JJ68_9CREN</name>
<accession>A0A7C4JJ68</accession>
<gene>
    <name evidence="2" type="ORF">ENU08_03540</name>
    <name evidence="1" type="ORF">ENU41_04920</name>
</gene>
<proteinExistence type="predicted"/>
<dbReference type="EMBL" id="DTCK01000034">
    <property type="protein sequence ID" value="HGQ36002.1"/>
    <property type="molecule type" value="Genomic_DNA"/>
</dbReference>
<dbReference type="EMBL" id="DTBD01000025">
    <property type="protein sequence ID" value="HGQ64297.1"/>
    <property type="molecule type" value="Genomic_DNA"/>
</dbReference>
<evidence type="ECO:0000313" key="1">
    <source>
        <dbReference type="EMBL" id="HGQ36002.1"/>
    </source>
</evidence>
<comment type="caution">
    <text evidence="2">The sequence shown here is derived from an EMBL/GenBank/DDBJ whole genome shotgun (WGS) entry which is preliminary data.</text>
</comment>
<sequence>MAQPKQKTRVVTARKITGKKSIKEKTYTYEYYTLSLNLYIPKDVIERFGPEFIVLKDEEKNTISIVPKKIAEEQGIKVE</sequence>
<dbReference type="AlphaFoldDB" id="A0A7C4JJ68"/>
<reference evidence="2" key="1">
    <citation type="journal article" date="2020" name="mSystems">
        <title>Genome- and Community-Level Interaction Insights into Carbon Utilization and Element Cycling Functions of Hydrothermarchaeota in Hydrothermal Sediment.</title>
        <authorList>
            <person name="Zhou Z."/>
            <person name="Liu Y."/>
            <person name="Xu W."/>
            <person name="Pan J."/>
            <person name="Luo Z.H."/>
            <person name="Li M."/>
        </authorList>
    </citation>
    <scope>NUCLEOTIDE SEQUENCE [LARGE SCALE GENOMIC DNA]</scope>
    <source>
        <strain evidence="2">SpSt-637</strain>
        <strain evidence="1">SpSt-667</strain>
    </source>
</reference>
<evidence type="ECO:0000313" key="2">
    <source>
        <dbReference type="EMBL" id="HGQ64297.1"/>
    </source>
</evidence>
<protein>
    <submittedName>
        <fullName evidence="2">Uncharacterized protein</fullName>
    </submittedName>
</protein>